<dbReference type="KEGG" id="dor:Desor_3863"/>
<feature type="domain" description="4Fe-4S ferredoxin-type" evidence="1">
    <location>
        <begin position="4"/>
        <end position="33"/>
    </location>
</feature>
<sequence length="74" mass="8262">MYTAHIMIDSSLCKACWKCLQVCKNDVLAKVNLPFHKHIKITRGNNCTGCFLCTAECNFGAITKIIDGGKKLRE</sequence>
<dbReference type="Proteomes" id="UP000006346">
    <property type="component" value="Chromosome"/>
</dbReference>
<reference evidence="2 3" key="2">
    <citation type="journal article" date="2012" name="J. Bacteriol.">
        <title>Complete genome sequences of Desulfosporosinus orientis DSM765T, Desulfosporosinus youngiae DSM17734T, Desulfosporosinus meridiei DSM13257T, and Desulfosporosinus acidiphilus DSM22704T.</title>
        <authorList>
            <person name="Pester M."/>
            <person name="Brambilla E."/>
            <person name="Alazard D."/>
            <person name="Rattei T."/>
            <person name="Weinmaier T."/>
            <person name="Han J."/>
            <person name="Lucas S."/>
            <person name="Lapidus A."/>
            <person name="Cheng J.F."/>
            <person name="Goodwin L."/>
            <person name="Pitluck S."/>
            <person name="Peters L."/>
            <person name="Ovchinnikova G."/>
            <person name="Teshima H."/>
            <person name="Detter J.C."/>
            <person name="Han C.S."/>
            <person name="Tapia R."/>
            <person name="Land M.L."/>
            <person name="Hauser L."/>
            <person name="Kyrpides N.C."/>
            <person name="Ivanova N.N."/>
            <person name="Pagani I."/>
            <person name="Huntmann M."/>
            <person name="Wei C.L."/>
            <person name="Davenport K.W."/>
            <person name="Daligault H."/>
            <person name="Chain P.S."/>
            <person name="Chen A."/>
            <person name="Mavromatis K."/>
            <person name="Markowitz V."/>
            <person name="Szeto E."/>
            <person name="Mikhailova N."/>
            <person name="Pati A."/>
            <person name="Wagner M."/>
            <person name="Woyke T."/>
            <person name="Ollivier B."/>
            <person name="Klenk H.P."/>
            <person name="Spring S."/>
            <person name="Loy A."/>
        </authorList>
    </citation>
    <scope>NUCLEOTIDE SEQUENCE [LARGE SCALE GENOMIC DNA]</scope>
    <source>
        <strain evidence="3">ATCC 19365 / DSM 765 / NCIMB 8382 / VKM B-1628</strain>
    </source>
</reference>
<reference evidence="3" key="1">
    <citation type="submission" date="2011-11" db="EMBL/GenBank/DDBJ databases">
        <title>Complete sequence of Desulfosporosinus orientis DSM 765.</title>
        <authorList>
            <person name="Lucas S."/>
            <person name="Han J."/>
            <person name="Lapidus A."/>
            <person name="Cheng J.-F."/>
            <person name="Goodwin L."/>
            <person name="Pitluck S."/>
            <person name="Peters L."/>
            <person name="Ovchinnikova G."/>
            <person name="Teshima H."/>
            <person name="Detter J.C."/>
            <person name="Han C."/>
            <person name="Tapia R."/>
            <person name="Land M."/>
            <person name="Hauser L."/>
            <person name="Kyrpides N."/>
            <person name="Ivanova N."/>
            <person name="Pagani I."/>
            <person name="Pester M."/>
            <person name="Spring S."/>
            <person name="Ollivier B."/>
            <person name="Rattei T."/>
            <person name="Klenk H.-P."/>
            <person name="Wagner M."/>
            <person name="Loy A."/>
            <person name="Woyke T."/>
        </authorList>
    </citation>
    <scope>NUCLEOTIDE SEQUENCE [LARGE SCALE GENOMIC DNA]</scope>
    <source>
        <strain evidence="3">ATCC 19365 / DSM 765 / NCIMB 8382 / VKM B-1628</strain>
    </source>
</reference>
<protein>
    <recommendedName>
        <fullName evidence="1">4Fe-4S ferredoxin-type domain-containing protein</fullName>
    </recommendedName>
</protein>
<gene>
    <name evidence="2" type="ordered locus">Desor_3863</name>
</gene>
<dbReference type="InterPro" id="IPR017896">
    <property type="entry name" value="4Fe4S_Fe-S-bd"/>
</dbReference>
<dbReference type="PROSITE" id="PS51379">
    <property type="entry name" value="4FE4S_FER_2"/>
    <property type="match status" value="2"/>
</dbReference>
<evidence type="ECO:0000313" key="2">
    <source>
        <dbReference type="EMBL" id="AET69313.1"/>
    </source>
</evidence>
<proteinExistence type="predicted"/>
<dbReference type="eggNOG" id="COG1036">
    <property type="taxonomic scope" value="Bacteria"/>
</dbReference>
<dbReference type="SUPFAM" id="SSF54862">
    <property type="entry name" value="4Fe-4S ferredoxins"/>
    <property type="match status" value="1"/>
</dbReference>
<dbReference type="HOGENOM" id="CLU_139698_5_5_9"/>
<feature type="domain" description="4Fe-4S ferredoxin-type" evidence="1">
    <location>
        <begin position="37"/>
        <end position="68"/>
    </location>
</feature>
<evidence type="ECO:0000259" key="1">
    <source>
        <dbReference type="PROSITE" id="PS51379"/>
    </source>
</evidence>
<dbReference type="AlphaFoldDB" id="G7WBR6"/>
<accession>G7WBR6</accession>
<dbReference type="STRING" id="768706.Desor_3863"/>
<dbReference type="Gene3D" id="3.30.70.20">
    <property type="match status" value="1"/>
</dbReference>
<keyword evidence="3" id="KW-1185">Reference proteome</keyword>
<dbReference type="EMBL" id="CP003108">
    <property type="protein sequence ID" value="AET69313.1"/>
    <property type="molecule type" value="Genomic_DNA"/>
</dbReference>
<name>G7WBR6_DESOD</name>
<evidence type="ECO:0000313" key="3">
    <source>
        <dbReference type="Proteomes" id="UP000006346"/>
    </source>
</evidence>
<organism evidence="2 3">
    <name type="scientific">Desulfosporosinus orientis (strain ATCC 19365 / DSM 765 / NCIMB 8382 / VKM B-1628 / Singapore I)</name>
    <name type="common">Desulfotomaculum orientis</name>
    <dbReference type="NCBI Taxonomy" id="768706"/>
    <lineage>
        <taxon>Bacteria</taxon>
        <taxon>Bacillati</taxon>
        <taxon>Bacillota</taxon>
        <taxon>Clostridia</taxon>
        <taxon>Eubacteriales</taxon>
        <taxon>Desulfitobacteriaceae</taxon>
        <taxon>Desulfosporosinus</taxon>
    </lineage>
</organism>